<dbReference type="EMBL" id="DYWT01000214">
    <property type="protein sequence ID" value="HJF32764.1"/>
    <property type="molecule type" value="Genomic_DNA"/>
</dbReference>
<dbReference type="Gene3D" id="4.10.280.10">
    <property type="entry name" value="Helix-loop-helix DNA-binding domain"/>
    <property type="match status" value="1"/>
</dbReference>
<dbReference type="AlphaFoldDB" id="A0A921G172"/>
<dbReference type="InterPro" id="IPR018540">
    <property type="entry name" value="Spo0E-like"/>
</dbReference>
<gene>
    <name evidence="1" type="ORF">K8V56_13460</name>
</gene>
<reference evidence="1" key="2">
    <citation type="submission" date="2021-09" db="EMBL/GenBank/DDBJ databases">
        <authorList>
            <person name="Gilroy R."/>
        </authorList>
    </citation>
    <scope>NUCLEOTIDE SEQUENCE</scope>
    <source>
        <strain evidence="1">CHK171-7178</strain>
    </source>
</reference>
<evidence type="ECO:0000313" key="1">
    <source>
        <dbReference type="EMBL" id="HJF32764.1"/>
    </source>
</evidence>
<evidence type="ECO:0000313" key="2">
    <source>
        <dbReference type="Proteomes" id="UP000698173"/>
    </source>
</evidence>
<dbReference type="GO" id="GO:0043937">
    <property type="term" value="P:regulation of sporulation"/>
    <property type="evidence" value="ECO:0007669"/>
    <property type="project" value="InterPro"/>
</dbReference>
<dbReference type="SUPFAM" id="SSF140500">
    <property type="entry name" value="BAS1536-like"/>
    <property type="match status" value="1"/>
</dbReference>
<comment type="caution">
    <text evidence="1">The sequence shown here is derived from an EMBL/GenBank/DDBJ whole genome shotgun (WGS) entry which is preliminary data.</text>
</comment>
<dbReference type="InterPro" id="IPR037208">
    <property type="entry name" value="Spo0E-like_sf"/>
</dbReference>
<sequence>MEWNLEEEIELIREKMMNAAAKKGLTDNETMSFSRKLDNLMNQYEELKKVDS</sequence>
<dbReference type="Pfam" id="PF09388">
    <property type="entry name" value="SpoOE-like"/>
    <property type="match status" value="1"/>
</dbReference>
<name>A0A921G172_SPOPS</name>
<dbReference type="InterPro" id="IPR036638">
    <property type="entry name" value="HLH_DNA-bd_sf"/>
</dbReference>
<accession>A0A921G172</accession>
<dbReference type="Proteomes" id="UP000698173">
    <property type="component" value="Unassembled WGS sequence"/>
</dbReference>
<proteinExistence type="predicted"/>
<organism evidence="1 2">
    <name type="scientific">Sporosarcina psychrophila</name>
    <name type="common">Bacillus psychrophilus</name>
    <dbReference type="NCBI Taxonomy" id="1476"/>
    <lineage>
        <taxon>Bacteria</taxon>
        <taxon>Bacillati</taxon>
        <taxon>Bacillota</taxon>
        <taxon>Bacilli</taxon>
        <taxon>Bacillales</taxon>
        <taxon>Caryophanaceae</taxon>
        <taxon>Sporosarcina</taxon>
    </lineage>
</organism>
<dbReference type="GO" id="GO:0046983">
    <property type="term" value="F:protein dimerization activity"/>
    <property type="evidence" value="ECO:0007669"/>
    <property type="project" value="InterPro"/>
</dbReference>
<protein>
    <submittedName>
        <fullName evidence="1">Aspartyl-phosphate phosphatase Spo0E family protein</fullName>
    </submittedName>
</protein>
<reference evidence="1" key="1">
    <citation type="journal article" date="2021" name="PeerJ">
        <title>Extensive microbial diversity within the chicken gut microbiome revealed by metagenomics and culture.</title>
        <authorList>
            <person name="Gilroy R."/>
            <person name="Ravi A."/>
            <person name="Getino M."/>
            <person name="Pursley I."/>
            <person name="Horton D.L."/>
            <person name="Alikhan N.F."/>
            <person name="Baker D."/>
            <person name="Gharbi K."/>
            <person name="Hall N."/>
            <person name="Watson M."/>
            <person name="Adriaenssens E.M."/>
            <person name="Foster-Nyarko E."/>
            <person name="Jarju S."/>
            <person name="Secka A."/>
            <person name="Antonio M."/>
            <person name="Oren A."/>
            <person name="Chaudhuri R.R."/>
            <person name="La Ragione R."/>
            <person name="Hildebrand F."/>
            <person name="Pallen M.J."/>
        </authorList>
    </citation>
    <scope>NUCLEOTIDE SEQUENCE</scope>
    <source>
        <strain evidence="1">CHK171-7178</strain>
    </source>
</reference>